<dbReference type="InterPro" id="IPR041685">
    <property type="entry name" value="AAA_GajA/Old/RecF-like"/>
</dbReference>
<gene>
    <name evidence="2" type="ORF">LCGC14_1519960</name>
</gene>
<dbReference type="GO" id="GO:0006302">
    <property type="term" value="P:double-strand break repair"/>
    <property type="evidence" value="ECO:0007669"/>
    <property type="project" value="TreeGrafter"/>
</dbReference>
<dbReference type="InterPro" id="IPR027417">
    <property type="entry name" value="P-loop_NTPase"/>
</dbReference>
<proteinExistence type="predicted"/>
<protein>
    <recommendedName>
        <fullName evidence="1">Endonuclease GajA/Old nuclease/RecF-like AAA domain-containing protein</fullName>
    </recommendedName>
</protein>
<dbReference type="Pfam" id="PF13175">
    <property type="entry name" value="AAA_15"/>
    <property type="match status" value="1"/>
</dbReference>
<feature type="non-terminal residue" evidence="2">
    <location>
        <position position="453"/>
    </location>
</feature>
<accession>A0A0F9JJS7</accession>
<dbReference type="Gene3D" id="3.40.50.300">
    <property type="entry name" value="P-loop containing nucleotide triphosphate hydrolases"/>
    <property type="match status" value="1"/>
</dbReference>
<dbReference type="PANTHER" id="PTHR32182:SF22">
    <property type="entry name" value="ATP-DEPENDENT ENDONUCLEASE, OLD FAMILY-RELATED"/>
    <property type="match status" value="1"/>
</dbReference>
<name>A0A0F9JJS7_9ZZZZ</name>
<dbReference type="GO" id="GO:0000731">
    <property type="term" value="P:DNA synthesis involved in DNA repair"/>
    <property type="evidence" value="ECO:0007669"/>
    <property type="project" value="TreeGrafter"/>
</dbReference>
<feature type="domain" description="Endonuclease GajA/Old nuclease/RecF-like AAA" evidence="1">
    <location>
        <begin position="1"/>
        <end position="393"/>
    </location>
</feature>
<evidence type="ECO:0000313" key="2">
    <source>
        <dbReference type="EMBL" id="KKM62606.1"/>
    </source>
</evidence>
<dbReference type="PANTHER" id="PTHR32182">
    <property type="entry name" value="DNA REPLICATION AND REPAIR PROTEIN RECF"/>
    <property type="match status" value="1"/>
</dbReference>
<dbReference type="AlphaFoldDB" id="A0A0F9JJS7"/>
<organism evidence="2">
    <name type="scientific">marine sediment metagenome</name>
    <dbReference type="NCBI Taxonomy" id="412755"/>
    <lineage>
        <taxon>unclassified sequences</taxon>
        <taxon>metagenomes</taxon>
        <taxon>ecological metagenomes</taxon>
    </lineage>
</organism>
<sequence>MEIKSFIIKNFRSIKNSGICNLSGDNITIIAGMNESGKTAILEALEDFNTDKEIRKEAIPLHEEEALPVIAITFEIDKETLHEIFNKINLENKVAKSINIEIIKKYPNEYSLSKNSIKEIGIKDDPLIKNKEKEIENLYEQFNHLRLELALVGGDWTELNLEDTTKFKSLLEKYQNDIQPHLPNIAEIEKRNEIGQKLKGLINKVTELIKLPLVEKRFISELKKWTPNFILFSSFDDIFPSEVPLNEAPNHDLIKDLNIISDLNLEVITSGSIPRKMKHKDELNVQLKQDYGEFWTQDLTSLHIDWDSTNLYFYIKEEDEYFPPDKRSKGKQWHLAFYIRVSARASEDVPNIMLIDEPGLYLHAKAQRDVLNKLEALSEDTEIIFSTHSPYLIDIDKLNRIRLNLKSKAKGSYILNKFHKGADKETLTPIITAIGLDLSMGLDIAKDNNILLE</sequence>
<comment type="caution">
    <text evidence="2">The sequence shown here is derived from an EMBL/GenBank/DDBJ whole genome shotgun (WGS) entry which is preliminary data.</text>
</comment>
<dbReference type="SUPFAM" id="SSF52540">
    <property type="entry name" value="P-loop containing nucleoside triphosphate hydrolases"/>
    <property type="match status" value="1"/>
</dbReference>
<evidence type="ECO:0000259" key="1">
    <source>
        <dbReference type="Pfam" id="PF13175"/>
    </source>
</evidence>
<reference evidence="2" key="1">
    <citation type="journal article" date="2015" name="Nature">
        <title>Complex archaea that bridge the gap between prokaryotes and eukaryotes.</title>
        <authorList>
            <person name="Spang A."/>
            <person name="Saw J.H."/>
            <person name="Jorgensen S.L."/>
            <person name="Zaremba-Niedzwiedzka K."/>
            <person name="Martijn J."/>
            <person name="Lind A.E."/>
            <person name="van Eijk R."/>
            <person name="Schleper C."/>
            <person name="Guy L."/>
            <person name="Ettema T.J."/>
        </authorList>
    </citation>
    <scope>NUCLEOTIDE SEQUENCE</scope>
</reference>
<dbReference type="EMBL" id="LAZR01011259">
    <property type="protein sequence ID" value="KKM62606.1"/>
    <property type="molecule type" value="Genomic_DNA"/>
</dbReference>